<keyword evidence="4 6" id="KW-0804">Transcription</keyword>
<comment type="function">
    <text evidence="6">DNA-dependent RNA polymerase catalyzes the transcription of DNA into RNA using the four ribonucleoside triphosphates as substrates. Specific peripheric component of RNA polymerase III which synthesizes small RNAs, such as 5S rRNA and tRNAs.</text>
</comment>
<dbReference type="EMBL" id="JALJOT010000006">
    <property type="protein sequence ID" value="KAK9909894.1"/>
    <property type="molecule type" value="Genomic_DNA"/>
</dbReference>
<gene>
    <name evidence="7" type="ORF">WJX75_009174</name>
</gene>
<organism evidence="7 8">
    <name type="scientific">Coccomyxa subellipsoidea</name>
    <dbReference type="NCBI Taxonomy" id="248742"/>
    <lineage>
        <taxon>Eukaryota</taxon>
        <taxon>Viridiplantae</taxon>
        <taxon>Chlorophyta</taxon>
        <taxon>core chlorophytes</taxon>
        <taxon>Trebouxiophyceae</taxon>
        <taxon>Trebouxiophyceae incertae sedis</taxon>
        <taxon>Coccomyxaceae</taxon>
        <taxon>Coccomyxa</taxon>
    </lineage>
</organism>
<dbReference type="InterPro" id="IPR036390">
    <property type="entry name" value="WH_DNA-bd_sf"/>
</dbReference>
<comment type="caution">
    <text evidence="7">The sequence shown here is derived from an EMBL/GenBank/DDBJ whole genome shotgun (WGS) entry which is preliminary data.</text>
</comment>
<comment type="similarity">
    <text evidence="2 6">Belongs to the eukaryotic RPC34/RPC39 RNA polymerase subunit family.</text>
</comment>
<comment type="subcellular location">
    <subcellularLocation>
        <location evidence="1 6">Nucleus</location>
    </subcellularLocation>
</comment>
<keyword evidence="5 6" id="KW-0539">Nucleus</keyword>
<dbReference type="PANTHER" id="PTHR12780">
    <property type="entry name" value="RNA POLYMERASE III DNA DIRECTED , 39KD SUBUNIT-RELATED"/>
    <property type="match status" value="1"/>
</dbReference>
<reference evidence="7 8" key="1">
    <citation type="journal article" date="2024" name="Nat. Commun.">
        <title>Phylogenomics reveals the evolutionary origins of lichenization in chlorophyte algae.</title>
        <authorList>
            <person name="Puginier C."/>
            <person name="Libourel C."/>
            <person name="Otte J."/>
            <person name="Skaloud P."/>
            <person name="Haon M."/>
            <person name="Grisel S."/>
            <person name="Petersen M."/>
            <person name="Berrin J.G."/>
            <person name="Delaux P.M."/>
            <person name="Dal Grande F."/>
            <person name="Keller J."/>
        </authorList>
    </citation>
    <scope>NUCLEOTIDE SEQUENCE [LARGE SCALE GENOMIC DNA]</scope>
    <source>
        <strain evidence="7 8">SAG 216-7</strain>
    </source>
</reference>
<protein>
    <recommendedName>
        <fullName evidence="6">DNA-directed RNA polymerase III subunit RPC6</fullName>
        <shortName evidence="6">RNA polymerase III subunit C6</shortName>
    </recommendedName>
</protein>
<evidence type="ECO:0000256" key="1">
    <source>
        <dbReference type="ARBA" id="ARBA00004123"/>
    </source>
</evidence>
<evidence type="ECO:0000256" key="3">
    <source>
        <dbReference type="ARBA" id="ARBA00022478"/>
    </source>
</evidence>
<dbReference type="Proteomes" id="UP001491310">
    <property type="component" value="Unassembled WGS sequence"/>
</dbReference>
<dbReference type="InterPro" id="IPR036388">
    <property type="entry name" value="WH-like_DNA-bd_sf"/>
</dbReference>
<evidence type="ECO:0000256" key="6">
    <source>
        <dbReference type="PIRNR" id="PIRNR028763"/>
    </source>
</evidence>
<evidence type="ECO:0000313" key="7">
    <source>
        <dbReference type="EMBL" id="KAK9909894.1"/>
    </source>
</evidence>
<evidence type="ECO:0000256" key="2">
    <source>
        <dbReference type="ARBA" id="ARBA00011038"/>
    </source>
</evidence>
<name>A0ABR2YS62_9CHLO</name>
<evidence type="ECO:0000256" key="5">
    <source>
        <dbReference type="ARBA" id="ARBA00023242"/>
    </source>
</evidence>
<evidence type="ECO:0000313" key="8">
    <source>
        <dbReference type="Proteomes" id="UP001491310"/>
    </source>
</evidence>
<accession>A0ABR2YS62</accession>
<dbReference type="Gene3D" id="1.10.10.10">
    <property type="entry name" value="Winged helix-like DNA-binding domain superfamily/Winged helix DNA-binding domain"/>
    <property type="match status" value="2"/>
</dbReference>
<evidence type="ECO:0000256" key="4">
    <source>
        <dbReference type="ARBA" id="ARBA00023163"/>
    </source>
</evidence>
<dbReference type="PIRSF" id="PIRSF028763">
    <property type="entry name" value="RNA_pol_Rpc34"/>
    <property type="match status" value="1"/>
</dbReference>
<dbReference type="SUPFAM" id="SSF46785">
    <property type="entry name" value="Winged helix' DNA-binding domain"/>
    <property type="match status" value="2"/>
</dbReference>
<dbReference type="InterPro" id="IPR007832">
    <property type="entry name" value="RNA_pol_Rpc34"/>
</dbReference>
<sequence length="275" mass="30985">MGSSIEESILALCRQHPEGLPEAVLGQHIPASQRTTAMNNLLAKHRLKILQHPKDNSLVYQEVIQEDAAKLKGLSAEDLLVYQYISQAGNNGIWTKDLKNKTNLQQPQITKILKNLDQRSLVKSVKGVINPSRKVYMLFELEPARELTGGAWYTNQDFDAEFIQVLQQACQKYIDNEGVATLEEVADFVRTRGFSRVELRDEDVLCILRTLEFDGLVESFVSDDGEVYRPAKHRVPKNSPLTSIPCGVCPVINECTEEGVISPSTCTYYQAWLEF</sequence>
<dbReference type="InterPro" id="IPR016049">
    <property type="entry name" value="RNA_pol_Rpc34-like"/>
</dbReference>
<keyword evidence="3 6" id="KW-0240">DNA-directed RNA polymerase</keyword>
<dbReference type="Pfam" id="PF05158">
    <property type="entry name" value="RNA_pol_Rpc34"/>
    <property type="match status" value="2"/>
</dbReference>
<proteinExistence type="inferred from homology"/>
<keyword evidence="8" id="KW-1185">Reference proteome</keyword>